<evidence type="ECO:0000313" key="3">
    <source>
        <dbReference type="Proteomes" id="UP001292094"/>
    </source>
</evidence>
<proteinExistence type="predicted"/>
<reference evidence="2" key="1">
    <citation type="submission" date="2023-11" db="EMBL/GenBank/DDBJ databases">
        <title>Genome assemblies of two species of porcelain crab, Petrolisthes cinctipes and Petrolisthes manimaculis (Anomura: Porcellanidae).</title>
        <authorList>
            <person name="Angst P."/>
        </authorList>
    </citation>
    <scope>NUCLEOTIDE SEQUENCE</scope>
    <source>
        <strain evidence="2">PB745_02</strain>
        <tissue evidence="2">Gill</tissue>
    </source>
</reference>
<keyword evidence="3" id="KW-1185">Reference proteome</keyword>
<gene>
    <name evidence="2" type="ORF">Pmani_038032</name>
</gene>
<feature type="compositionally biased region" description="Low complexity" evidence="1">
    <location>
        <begin position="82"/>
        <end position="96"/>
    </location>
</feature>
<accession>A0AAE1NH16</accession>
<dbReference type="AlphaFoldDB" id="A0AAE1NH16"/>
<feature type="compositionally biased region" description="Polar residues" evidence="1">
    <location>
        <begin position="106"/>
        <end position="120"/>
    </location>
</feature>
<sequence>MYTGLSTALHKGEQSTAVVSSFNLSDPREATTNQPTNPHKATHASKDHDVTQNPSVRKSVKYVGREPRWATAAPPSPGAQRVSVALPSLTTSTTTAQEGQGAPHLATTSGSDKNNSVANITGQLGGSAFLPCTTHHSMERQVGHPSREEVG</sequence>
<evidence type="ECO:0000256" key="1">
    <source>
        <dbReference type="SAM" id="MobiDB-lite"/>
    </source>
</evidence>
<evidence type="ECO:0000313" key="2">
    <source>
        <dbReference type="EMBL" id="KAK4288974.1"/>
    </source>
</evidence>
<dbReference type="EMBL" id="JAWZYT010006043">
    <property type="protein sequence ID" value="KAK4288974.1"/>
    <property type="molecule type" value="Genomic_DNA"/>
</dbReference>
<dbReference type="Proteomes" id="UP001292094">
    <property type="component" value="Unassembled WGS sequence"/>
</dbReference>
<name>A0AAE1NH16_9EUCA</name>
<organism evidence="2 3">
    <name type="scientific">Petrolisthes manimaculis</name>
    <dbReference type="NCBI Taxonomy" id="1843537"/>
    <lineage>
        <taxon>Eukaryota</taxon>
        <taxon>Metazoa</taxon>
        <taxon>Ecdysozoa</taxon>
        <taxon>Arthropoda</taxon>
        <taxon>Crustacea</taxon>
        <taxon>Multicrustacea</taxon>
        <taxon>Malacostraca</taxon>
        <taxon>Eumalacostraca</taxon>
        <taxon>Eucarida</taxon>
        <taxon>Decapoda</taxon>
        <taxon>Pleocyemata</taxon>
        <taxon>Anomura</taxon>
        <taxon>Galatheoidea</taxon>
        <taxon>Porcellanidae</taxon>
        <taxon>Petrolisthes</taxon>
    </lineage>
</organism>
<feature type="region of interest" description="Disordered" evidence="1">
    <location>
        <begin position="1"/>
        <end position="120"/>
    </location>
</feature>
<protein>
    <submittedName>
        <fullName evidence="2">Uncharacterized protein</fullName>
    </submittedName>
</protein>
<feature type="compositionally biased region" description="Polar residues" evidence="1">
    <location>
        <begin position="14"/>
        <end position="39"/>
    </location>
</feature>
<comment type="caution">
    <text evidence="2">The sequence shown here is derived from an EMBL/GenBank/DDBJ whole genome shotgun (WGS) entry which is preliminary data.</text>
</comment>